<evidence type="ECO:0000313" key="2">
    <source>
        <dbReference type="Proteomes" id="UP000054558"/>
    </source>
</evidence>
<evidence type="ECO:0000313" key="1">
    <source>
        <dbReference type="EMBL" id="GAQ84601.1"/>
    </source>
</evidence>
<dbReference type="AlphaFoldDB" id="A0A1Y1I625"/>
<keyword evidence="2" id="KW-1185">Reference proteome</keyword>
<protein>
    <submittedName>
        <fullName evidence="1">Uncharacterized protein</fullName>
    </submittedName>
</protein>
<reference evidence="1 2" key="1">
    <citation type="journal article" date="2014" name="Nat. Commun.">
        <title>Klebsormidium flaccidum genome reveals primary factors for plant terrestrial adaptation.</title>
        <authorList>
            <person name="Hori K."/>
            <person name="Maruyama F."/>
            <person name="Fujisawa T."/>
            <person name="Togashi T."/>
            <person name="Yamamoto N."/>
            <person name="Seo M."/>
            <person name="Sato S."/>
            <person name="Yamada T."/>
            <person name="Mori H."/>
            <person name="Tajima N."/>
            <person name="Moriyama T."/>
            <person name="Ikeuchi M."/>
            <person name="Watanabe M."/>
            <person name="Wada H."/>
            <person name="Kobayashi K."/>
            <person name="Saito M."/>
            <person name="Masuda T."/>
            <person name="Sasaki-Sekimoto Y."/>
            <person name="Mashiguchi K."/>
            <person name="Awai K."/>
            <person name="Shimojima M."/>
            <person name="Masuda S."/>
            <person name="Iwai M."/>
            <person name="Nobusawa T."/>
            <person name="Narise T."/>
            <person name="Kondo S."/>
            <person name="Saito H."/>
            <person name="Sato R."/>
            <person name="Murakawa M."/>
            <person name="Ihara Y."/>
            <person name="Oshima-Yamada Y."/>
            <person name="Ohtaka K."/>
            <person name="Satoh M."/>
            <person name="Sonobe K."/>
            <person name="Ishii M."/>
            <person name="Ohtani R."/>
            <person name="Kanamori-Sato M."/>
            <person name="Honoki R."/>
            <person name="Miyazaki D."/>
            <person name="Mochizuki H."/>
            <person name="Umetsu J."/>
            <person name="Higashi K."/>
            <person name="Shibata D."/>
            <person name="Kamiya Y."/>
            <person name="Sato N."/>
            <person name="Nakamura Y."/>
            <person name="Tabata S."/>
            <person name="Ida S."/>
            <person name="Kurokawa K."/>
            <person name="Ohta H."/>
        </authorList>
    </citation>
    <scope>NUCLEOTIDE SEQUENCE [LARGE SCALE GENOMIC DNA]</scope>
    <source>
        <strain evidence="1 2">NIES-2285</strain>
    </source>
</reference>
<gene>
    <name evidence="1" type="ORF">KFL_001970020</name>
</gene>
<accession>A0A1Y1I625</accession>
<organism evidence="1 2">
    <name type="scientific">Klebsormidium nitens</name>
    <name type="common">Green alga</name>
    <name type="synonym">Ulothrix nitens</name>
    <dbReference type="NCBI Taxonomy" id="105231"/>
    <lineage>
        <taxon>Eukaryota</taxon>
        <taxon>Viridiplantae</taxon>
        <taxon>Streptophyta</taxon>
        <taxon>Klebsormidiophyceae</taxon>
        <taxon>Klebsormidiales</taxon>
        <taxon>Klebsormidiaceae</taxon>
        <taxon>Klebsormidium</taxon>
    </lineage>
</organism>
<name>A0A1Y1I625_KLENI</name>
<dbReference type="Proteomes" id="UP000054558">
    <property type="component" value="Unassembled WGS sequence"/>
</dbReference>
<sequence>MERLPAGTEVYAVPKPKYVNDKEFWASVESPQVFSMCDSASLYYPHFESLKNWAQDIDVELFPSEWESAEGEKHKGFIIMGADKTSVSKVLSNLKYLTSYVVAGASSGSLRRIWSDDYRTEDSRIPGVPQAVINDKNATS</sequence>
<dbReference type="EMBL" id="DF237146">
    <property type="protein sequence ID" value="GAQ84601.1"/>
    <property type="molecule type" value="Genomic_DNA"/>
</dbReference>
<proteinExistence type="predicted"/>